<reference evidence="9 10" key="1">
    <citation type="journal article" date="2015" name="J. Biotechnol.">
        <title>Complete genome sequence of a malodorant-producing acetogen, Clostridium scatologenes ATCC 25775(T).</title>
        <authorList>
            <person name="Zhu Z."/>
            <person name="Guo T."/>
            <person name="Zheng H."/>
            <person name="Song T."/>
            <person name="Ouyang P."/>
            <person name="Xie J."/>
        </authorList>
    </citation>
    <scope>NUCLEOTIDE SEQUENCE [LARGE SCALE GENOMIC DNA]</scope>
    <source>
        <strain evidence="9 10">ATCC 25775</strain>
    </source>
</reference>
<keyword evidence="6" id="KW-0346">Stress response</keyword>
<evidence type="ECO:0000256" key="1">
    <source>
        <dbReference type="ARBA" id="ARBA00022490"/>
    </source>
</evidence>
<dbReference type="HAMAP" id="MF_02064">
    <property type="entry name" value="Sigma70_SigI"/>
    <property type="match status" value="1"/>
</dbReference>
<evidence type="ECO:0000313" key="10">
    <source>
        <dbReference type="Proteomes" id="UP000033115"/>
    </source>
</evidence>
<keyword evidence="2 6" id="KW-0805">Transcription regulation</keyword>
<evidence type="ECO:0000256" key="4">
    <source>
        <dbReference type="ARBA" id="ARBA00023125"/>
    </source>
</evidence>
<dbReference type="InterPro" id="IPR014284">
    <property type="entry name" value="RNA_pol_sigma-70_dom"/>
</dbReference>
<dbReference type="GO" id="GO:0006352">
    <property type="term" value="P:DNA-templated transcription initiation"/>
    <property type="evidence" value="ECO:0007669"/>
    <property type="project" value="UniProtKB-UniRule"/>
</dbReference>
<dbReference type="GO" id="GO:0003677">
    <property type="term" value="F:DNA binding"/>
    <property type="evidence" value="ECO:0007669"/>
    <property type="project" value="UniProtKB-UniRule"/>
</dbReference>
<protein>
    <recommendedName>
        <fullName evidence="6">RNA polymerase sigma factor SigI</fullName>
    </recommendedName>
</protein>
<name>A0A0E3M8R1_CLOSL</name>
<evidence type="ECO:0000256" key="6">
    <source>
        <dbReference type="HAMAP-Rule" id="MF_02064"/>
    </source>
</evidence>
<proteinExistence type="inferred from homology"/>
<comment type="activity regulation">
    <text evidence="6">Negatively regulated by the anti-sigma-I factor RsgI.</text>
</comment>
<dbReference type="SUPFAM" id="SSF88946">
    <property type="entry name" value="Sigma2 domain of RNA polymerase sigma factors"/>
    <property type="match status" value="1"/>
</dbReference>
<evidence type="ECO:0000313" key="9">
    <source>
        <dbReference type="EMBL" id="AKA68590.1"/>
    </source>
</evidence>
<dbReference type="GO" id="GO:0005737">
    <property type="term" value="C:cytoplasm"/>
    <property type="evidence" value="ECO:0007669"/>
    <property type="project" value="UniProtKB-SubCell"/>
</dbReference>
<dbReference type="GO" id="GO:0016987">
    <property type="term" value="F:sigma factor activity"/>
    <property type="evidence" value="ECO:0007669"/>
    <property type="project" value="UniProtKB-UniRule"/>
</dbReference>
<organism evidence="9 10">
    <name type="scientific">Clostridium scatologenes</name>
    <dbReference type="NCBI Taxonomy" id="1548"/>
    <lineage>
        <taxon>Bacteria</taxon>
        <taxon>Bacillati</taxon>
        <taxon>Bacillota</taxon>
        <taxon>Clostridia</taxon>
        <taxon>Eubacteriales</taxon>
        <taxon>Clostridiaceae</taxon>
        <taxon>Clostridium</taxon>
    </lineage>
</organism>
<comment type="subcellular location">
    <subcellularLocation>
        <location evidence="6">Cytoplasm</location>
    </subcellularLocation>
</comment>
<evidence type="ECO:0000256" key="7">
    <source>
        <dbReference type="SAM" id="Phobius"/>
    </source>
</evidence>
<feature type="DNA-binding region" description="H-T-H motif" evidence="6">
    <location>
        <begin position="178"/>
        <end position="197"/>
    </location>
</feature>
<keyword evidence="10" id="KW-1185">Reference proteome</keyword>
<dbReference type="RefSeq" id="WP_029160014.1">
    <property type="nucleotide sequence ID" value="NZ_CP009933.1"/>
</dbReference>
<dbReference type="PIRSF" id="PIRSF038953">
    <property type="entry name" value="SigI"/>
    <property type="match status" value="1"/>
</dbReference>
<accession>A0A0E3M8R1</accession>
<dbReference type="Pfam" id="PF04542">
    <property type="entry name" value="Sigma70_r2"/>
    <property type="match status" value="1"/>
</dbReference>
<comment type="similarity">
    <text evidence="6">Belongs to the sigma-70 factor family. SigI subfamily.</text>
</comment>
<dbReference type="InterPro" id="IPR014244">
    <property type="entry name" value="RNA_pol_sigma-I"/>
</dbReference>
<feature type="short sequence motif" description="Polymerase core binding" evidence="6">
    <location>
        <begin position="40"/>
        <end position="53"/>
    </location>
</feature>
<feature type="domain" description="RNA polymerase sigma-70 region 2" evidence="8">
    <location>
        <begin position="15"/>
        <end position="83"/>
    </location>
</feature>
<keyword evidence="7" id="KW-1133">Transmembrane helix</keyword>
<comment type="subunit">
    <text evidence="6">Interacts with RsgI.</text>
</comment>
<dbReference type="HOGENOM" id="CLU_082361_0_0_9"/>
<keyword evidence="7" id="KW-0812">Transmembrane</keyword>
<keyword evidence="5 6" id="KW-0804">Transcription</keyword>
<dbReference type="NCBIfam" id="TIGR02937">
    <property type="entry name" value="sigma70-ECF"/>
    <property type="match status" value="1"/>
</dbReference>
<dbReference type="STRING" id="1548.CSCA_1465"/>
<dbReference type="EMBL" id="CP009933">
    <property type="protein sequence ID" value="AKA68590.1"/>
    <property type="molecule type" value="Genomic_DNA"/>
</dbReference>
<dbReference type="Gene3D" id="1.10.1740.10">
    <property type="match status" value="1"/>
</dbReference>
<dbReference type="InterPro" id="IPR007627">
    <property type="entry name" value="RNA_pol_sigma70_r2"/>
</dbReference>
<dbReference type="Proteomes" id="UP000033115">
    <property type="component" value="Chromosome"/>
</dbReference>
<dbReference type="AlphaFoldDB" id="A0A0E3M8R1"/>
<comment type="function">
    <text evidence="6">Sigma factors are initiation factors that promote the attachment of RNA polymerase to specific initiation sites and are then released.</text>
</comment>
<gene>
    <name evidence="6" type="primary">sigI</name>
    <name evidence="9" type="ORF">CSCA_1465</name>
</gene>
<keyword evidence="3 6" id="KW-0731">Sigma factor</keyword>
<keyword evidence="1 6" id="KW-0963">Cytoplasm</keyword>
<keyword evidence="7" id="KW-0472">Membrane</keyword>
<evidence type="ECO:0000259" key="8">
    <source>
        <dbReference type="Pfam" id="PF04542"/>
    </source>
</evidence>
<evidence type="ECO:0000256" key="5">
    <source>
        <dbReference type="ARBA" id="ARBA00023163"/>
    </source>
</evidence>
<dbReference type="KEGG" id="csq:CSCA_1465"/>
<dbReference type="InterPro" id="IPR013325">
    <property type="entry name" value="RNA_pol_sigma_r2"/>
</dbReference>
<evidence type="ECO:0000256" key="2">
    <source>
        <dbReference type="ARBA" id="ARBA00023015"/>
    </source>
</evidence>
<evidence type="ECO:0000256" key="3">
    <source>
        <dbReference type="ARBA" id="ARBA00023082"/>
    </source>
</evidence>
<feature type="transmembrane region" description="Helical" evidence="7">
    <location>
        <begin position="198"/>
        <end position="214"/>
    </location>
</feature>
<sequence length="228" mass="27027">MGLQENLTKDRDTFIEENKKFIYNVTFSICKKKLQWENDDELSVALIAFNNACNSYVETRGNFFSYAKVLIKNALIDYFRKNSNKYQLSFGEENEELKDAFLKNSLTEYEIKQENLKRSEEIKVLSEELKRYNVRFKDLVNNSPSHKDTRDKLLDVSFACSKDSFVLNYIHKYKKLPVKQICITIGCNRKFIEQWRRYILSLIIIISNESYYYITSYLNIKVGDKNGK</sequence>
<keyword evidence="4 6" id="KW-0238">DNA-binding</keyword>